<dbReference type="Proteomes" id="UP001595823">
    <property type="component" value="Unassembled WGS sequence"/>
</dbReference>
<keyword evidence="2" id="KW-0489">Methyltransferase</keyword>
<dbReference type="SUPFAM" id="SSF53335">
    <property type="entry name" value="S-adenosyl-L-methionine-dependent methyltransferases"/>
    <property type="match status" value="1"/>
</dbReference>
<dbReference type="InterPro" id="IPR041698">
    <property type="entry name" value="Methyltransf_25"/>
</dbReference>
<reference evidence="3" key="1">
    <citation type="journal article" date="2019" name="Int. J. Syst. Evol. Microbiol.">
        <title>The Global Catalogue of Microorganisms (GCM) 10K type strain sequencing project: providing services to taxonomists for standard genome sequencing and annotation.</title>
        <authorList>
            <consortium name="The Broad Institute Genomics Platform"/>
            <consortium name="The Broad Institute Genome Sequencing Center for Infectious Disease"/>
            <person name="Wu L."/>
            <person name="Ma J."/>
        </authorList>
    </citation>
    <scope>NUCLEOTIDE SEQUENCE [LARGE SCALE GENOMIC DNA]</scope>
    <source>
        <strain evidence="3">IBRC-M 10908</strain>
    </source>
</reference>
<name>A0ABV8U5A7_9ACTN</name>
<evidence type="ECO:0000313" key="2">
    <source>
        <dbReference type="EMBL" id="MFC4337972.1"/>
    </source>
</evidence>
<evidence type="ECO:0000259" key="1">
    <source>
        <dbReference type="Pfam" id="PF13649"/>
    </source>
</evidence>
<comment type="caution">
    <text evidence="2">The sequence shown here is derived from an EMBL/GenBank/DDBJ whole genome shotgun (WGS) entry which is preliminary data.</text>
</comment>
<dbReference type="InterPro" id="IPR029063">
    <property type="entry name" value="SAM-dependent_MTases_sf"/>
</dbReference>
<keyword evidence="2" id="KW-0808">Transferase</keyword>
<gene>
    <name evidence="2" type="ORF">ACFPET_22525</name>
</gene>
<sequence>MTHPDFVRATNIADNVDLYERENEAVDPEGLLWRAIRDEADWSGRTLLDLGCGTGFWLPRYSDAARAVGVEPDPDLLRLAERRGVEAVAGSAENLPFPDDSFDVVHARFAYFWPPHCEAGRREVLRVLKPGGRLVVIDNDHRRGQFAELLAASPWAEAQGRGEVTDEWWASRGAARREILSSWEAATPEELESILRIEFPADVVDDWVAGNPGASRISYGYVLFTTEK</sequence>
<dbReference type="GO" id="GO:0008168">
    <property type="term" value="F:methyltransferase activity"/>
    <property type="evidence" value="ECO:0007669"/>
    <property type="project" value="UniProtKB-KW"/>
</dbReference>
<keyword evidence="3" id="KW-1185">Reference proteome</keyword>
<dbReference type="EMBL" id="JBHSDK010000061">
    <property type="protein sequence ID" value="MFC4337972.1"/>
    <property type="molecule type" value="Genomic_DNA"/>
</dbReference>
<evidence type="ECO:0000313" key="3">
    <source>
        <dbReference type="Proteomes" id="UP001595823"/>
    </source>
</evidence>
<dbReference type="PANTHER" id="PTHR43591">
    <property type="entry name" value="METHYLTRANSFERASE"/>
    <property type="match status" value="1"/>
</dbReference>
<dbReference type="Gene3D" id="3.40.50.150">
    <property type="entry name" value="Vaccinia Virus protein VP39"/>
    <property type="match status" value="1"/>
</dbReference>
<dbReference type="EC" id="2.1.1.-" evidence="2"/>
<dbReference type="RefSeq" id="WP_380625501.1">
    <property type="nucleotide sequence ID" value="NZ_JBHSDK010000061.1"/>
</dbReference>
<proteinExistence type="predicted"/>
<feature type="domain" description="Methyltransferase" evidence="1">
    <location>
        <begin position="48"/>
        <end position="132"/>
    </location>
</feature>
<dbReference type="GO" id="GO:0032259">
    <property type="term" value="P:methylation"/>
    <property type="evidence" value="ECO:0007669"/>
    <property type="project" value="UniProtKB-KW"/>
</dbReference>
<dbReference type="CDD" id="cd02440">
    <property type="entry name" value="AdoMet_MTases"/>
    <property type="match status" value="1"/>
</dbReference>
<accession>A0ABV8U5A7</accession>
<dbReference type="Pfam" id="PF13649">
    <property type="entry name" value="Methyltransf_25"/>
    <property type="match status" value="1"/>
</dbReference>
<protein>
    <submittedName>
        <fullName evidence="2">Class I SAM-dependent methyltransferase</fullName>
        <ecNumber evidence="2">2.1.1.-</ecNumber>
    </submittedName>
</protein>
<dbReference type="PANTHER" id="PTHR43591:SF24">
    <property type="entry name" value="2-METHOXY-6-POLYPRENYL-1,4-BENZOQUINOL METHYLASE, MITOCHONDRIAL"/>
    <property type="match status" value="1"/>
</dbReference>
<organism evidence="2 3">
    <name type="scientific">Salininema proteolyticum</name>
    <dbReference type="NCBI Taxonomy" id="1607685"/>
    <lineage>
        <taxon>Bacteria</taxon>
        <taxon>Bacillati</taxon>
        <taxon>Actinomycetota</taxon>
        <taxon>Actinomycetes</taxon>
        <taxon>Glycomycetales</taxon>
        <taxon>Glycomycetaceae</taxon>
        <taxon>Salininema</taxon>
    </lineage>
</organism>